<dbReference type="InterPro" id="IPR036390">
    <property type="entry name" value="WH_DNA-bd_sf"/>
</dbReference>
<dbReference type="SUPFAM" id="SSF53850">
    <property type="entry name" value="Periplasmic binding protein-like II"/>
    <property type="match status" value="1"/>
</dbReference>
<dbReference type="SUPFAM" id="SSF46785">
    <property type="entry name" value="Winged helix' DNA-binding domain"/>
    <property type="match status" value="1"/>
</dbReference>
<name>A0A3S0IDV6_9PROT</name>
<dbReference type="GO" id="GO:0006351">
    <property type="term" value="P:DNA-templated transcription"/>
    <property type="evidence" value="ECO:0007669"/>
    <property type="project" value="TreeGrafter"/>
</dbReference>
<evidence type="ECO:0000256" key="2">
    <source>
        <dbReference type="ARBA" id="ARBA00023015"/>
    </source>
</evidence>
<comment type="caution">
    <text evidence="6">The sequence shown here is derived from an EMBL/GenBank/DDBJ whole genome shotgun (WGS) entry which is preliminary data.</text>
</comment>
<feature type="domain" description="HTH lysR-type" evidence="5">
    <location>
        <begin position="4"/>
        <end position="61"/>
    </location>
</feature>
<dbReference type="Proteomes" id="UP000277007">
    <property type="component" value="Unassembled WGS sequence"/>
</dbReference>
<sequence>MAKEDFNNLLWFLAVAEERSFTRAAAKLGVSQSTLSHTIKRLEDRMGIRLLTRTTRNVATTEAGERLRQSLAPRIAEIETDIAALMAFRDKPAGTIRLTLSDHALHSVVWPKLNSVLLDYPDIKLELSIDNGLRNIVEDGFDAGIRLGETVEKDMIALRIGPDWRQVAVASPAYFANRPVPEHPQDLLAHTCINMRQATAGGLYAWEFGKGDQELRVRVNGQLTFGSSFPMIDAALRGYGIALVPEDLALPHIRSGALRQVLDDWCQPFPGYCIYYPSRRQTLPAFKLIIDSLRQAAAPS</sequence>
<dbReference type="RefSeq" id="WP_126617171.1">
    <property type="nucleotide sequence ID" value="NZ_JBHUCY010000021.1"/>
</dbReference>
<protein>
    <submittedName>
        <fullName evidence="6">LysR family transcriptional regulator</fullName>
    </submittedName>
</protein>
<keyword evidence="2" id="KW-0805">Transcription regulation</keyword>
<gene>
    <name evidence="6" type="ORF">EJ903_15870</name>
</gene>
<dbReference type="InterPro" id="IPR000847">
    <property type="entry name" value="LysR_HTH_N"/>
</dbReference>
<dbReference type="InterPro" id="IPR058163">
    <property type="entry name" value="LysR-type_TF_proteobact-type"/>
</dbReference>
<dbReference type="InterPro" id="IPR036388">
    <property type="entry name" value="WH-like_DNA-bd_sf"/>
</dbReference>
<dbReference type="Pfam" id="PF03466">
    <property type="entry name" value="LysR_substrate"/>
    <property type="match status" value="1"/>
</dbReference>
<evidence type="ECO:0000313" key="6">
    <source>
        <dbReference type="EMBL" id="RTR18334.1"/>
    </source>
</evidence>
<dbReference type="PROSITE" id="PS50931">
    <property type="entry name" value="HTH_LYSR"/>
    <property type="match status" value="1"/>
</dbReference>
<proteinExistence type="inferred from homology"/>
<keyword evidence="4" id="KW-0804">Transcription</keyword>
<dbReference type="GO" id="GO:0043565">
    <property type="term" value="F:sequence-specific DNA binding"/>
    <property type="evidence" value="ECO:0007669"/>
    <property type="project" value="TreeGrafter"/>
</dbReference>
<keyword evidence="3" id="KW-0238">DNA-binding</keyword>
<dbReference type="PRINTS" id="PR00039">
    <property type="entry name" value="HTHLYSR"/>
</dbReference>
<evidence type="ECO:0000256" key="1">
    <source>
        <dbReference type="ARBA" id="ARBA00009437"/>
    </source>
</evidence>
<organism evidence="6 7">
    <name type="scientific">Azospirillum griseum</name>
    <dbReference type="NCBI Taxonomy" id="2496639"/>
    <lineage>
        <taxon>Bacteria</taxon>
        <taxon>Pseudomonadati</taxon>
        <taxon>Pseudomonadota</taxon>
        <taxon>Alphaproteobacteria</taxon>
        <taxon>Rhodospirillales</taxon>
        <taxon>Azospirillaceae</taxon>
        <taxon>Azospirillum</taxon>
    </lineage>
</organism>
<dbReference type="FunFam" id="3.40.190.290:FF:000012">
    <property type="entry name" value="Transcriptional regulator, LysR family"/>
    <property type="match status" value="1"/>
</dbReference>
<dbReference type="AlphaFoldDB" id="A0A3S0IDV6"/>
<dbReference type="Pfam" id="PF00126">
    <property type="entry name" value="HTH_1"/>
    <property type="match status" value="1"/>
</dbReference>
<dbReference type="EMBL" id="RXMA01000015">
    <property type="protein sequence ID" value="RTR18334.1"/>
    <property type="molecule type" value="Genomic_DNA"/>
</dbReference>
<dbReference type="Gene3D" id="3.40.190.290">
    <property type="match status" value="1"/>
</dbReference>
<dbReference type="FunFam" id="1.10.10.10:FF:000001">
    <property type="entry name" value="LysR family transcriptional regulator"/>
    <property type="match status" value="1"/>
</dbReference>
<evidence type="ECO:0000256" key="4">
    <source>
        <dbReference type="ARBA" id="ARBA00023163"/>
    </source>
</evidence>
<dbReference type="PANTHER" id="PTHR30537">
    <property type="entry name" value="HTH-TYPE TRANSCRIPTIONAL REGULATOR"/>
    <property type="match status" value="1"/>
</dbReference>
<dbReference type="PANTHER" id="PTHR30537:SF1">
    <property type="entry name" value="HTH-TYPE TRANSCRIPTIONAL REGULATOR PGRR"/>
    <property type="match status" value="1"/>
</dbReference>
<accession>A0A3S0IDV6</accession>
<comment type="similarity">
    <text evidence="1">Belongs to the LysR transcriptional regulatory family.</text>
</comment>
<dbReference type="GO" id="GO:0003700">
    <property type="term" value="F:DNA-binding transcription factor activity"/>
    <property type="evidence" value="ECO:0007669"/>
    <property type="project" value="InterPro"/>
</dbReference>
<dbReference type="Gene3D" id="1.10.10.10">
    <property type="entry name" value="Winged helix-like DNA-binding domain superfamily/Winged helix DNA-binding domain"/>
    <property type="match status" value="1"/>
</dbReference>
<dbReference type="InterPro" id="IPR005119">
    <property type="entry name" value="LysR_subst-bd"/>
</dbReference>
<reference evidence="6 7" key="1">
    <citation type="submission" date="2018-12" db="EMBL/GenBank/DDBJ databases">
        <authorList>
            <person name="Yang Y."/>
        </authorList>
    </citation>
    <scope>NUCLEOTIDE SEQUENCE [LARGE SCALE GENOMIC DNA]</scope>
    <source>
        <strain evidence="6 7">L-25-5w-1</strain>
    </source>
</reference>
<evidence type="ECO:0000256" key="3">
    <source>
        <dbReference type="ARBA" id="ARBA00023125"/>
    </source>
</evidence>
<evidence type="ECO:0000259" key="5">
    <source>
        <dbReference type="PROSITE" id="PS50931"/>
    </source>
</evidence>
<dbReference type="CDD" id="cd08474">
    <property type="entry name" value="PBP2_CrgA_like_5"/>
    <property type="match status" value="1"/>
</dbReference>
<keyword evidence="7" id="KW-1185">Reference proteome</keyword>
<dbReference type="OrthoDB" id="9812435at2"/>
<evidence type="ECO:0000313" key="7">
    <source>
        <dbReference type="Proteomes" id="UP000277007"/>
    </source>
</evidence>